<name>A0A250IH90_9BACT</name>
<dbReference type="KEGG" id="mbd:MEBOL_003992"/>
<feature type="transmembrane region" description="Helical" evidence="2">
    <location>
        <begin position="142"/>
        <end position="159"/>
    </location>
</feature>
<protein>
    <recommendedName>
        <fullName evidence="3">DUF6249 domain-containing protein</fullName>
    </recommendedName>
</protein>
<evidence type="ECO:0000256" key="1">
    <source>
        <dbReference type="SAM" id="MobiDB-lite"/>
    </source>
</evidence>
<organism evidence="4 5">
    <name type="scientific">Melittangium boletus DSM 14713</name>
    <dbReference type="NCBI Taxonomy" id="1294270"/>
    <lineage>
        <taxon>Bacteria</taxon>
        <taxon>Pseudomonadati</taxon>
        <taxon>Myxococcota</taxon>
        <taxon>Myxococcia</taxon>
        <taxon>Myxococcales</taxon>
        <taxon>Cystobacterineae</taxon>
        <taxon>Archangiaceae</taxon>
        <taxon>Melittangium</taxon>
    </lineage>
</organism>
<keyword evidence="2" id="KW-0812">Transmembrane</keyword>
<accession>A0A250IH90</accession>
<evidence type="ECO:0000313" key="5">
    <source>
        <dbReference type="Proteomes" id="UP000217289"/>
    </source>
</evidence>
<feature type="transmembrane region" description="Helical" evidence="2">
    <location>
        <begin position="81"/>
        <end position="102"/>
    </location>
</feature>
<feature type="domain" description="DUF6249" evidence="3">
    <location>
        <begin position="84"/>
        <end position="186"/>
    </location>
</feature>
<evidence type="ECO:0000259" key="3">
    <source>
        <dbReference type="Pfam" id="PF19762"/>
    </source>
</evidence>
<sequence>MKKQLLTVCILAALAVGGRAESAPPPEVPEPPPAPSVAQSQQLESEVRRIDPEGRLTREQLFQLLQQREERQAGSPFDPTPVLICVSLFGCMATAFLAWLYASYRRMRMIHETVRMMVEKGVELPPGLLAPPPRKPSDLRRGIILSAAGLGLTVFLAALPDTEGAWGAGLTLFLIGLGHLLVWRLQGGRGPLSSALRPEPQP</sequence>
<keyword evidence="2" id="KW-0472">Membrane</keyword>
<dbReference type="RefSeq" id="WP_095978972.1">
    <property type="nucleotide sequence ID" value="NZ_CP022163.1"/>
</dbReference>
<dbReference type="OrthoDB" id="5519718at2"/>
<dbReference type="AlphaFoldDB" id="A0A250IH90"/>
<gene>
    <name evidence="4" type="ORF">MEBOL_003992</name>
</gene>
<dbReference type="EMBL" id="CP022163">
    <property type="protein sequence ID" value="ATB30531.1"/>
    <property type="molecule type" value="Genomic_DNA"/>
</dbReference>
<proteinExistence type="predicted"/>
<feature type="transmembrane region" description="Helical" evidence="2">
    <location>
        <begin position="165"/>
        <end position="183"/>
    </location>
</feature>
<feature type="compositionally biased region" description="Pro residues" evidence="1">
    <location>
        <begin position="23"/>
        <end position="35"/>
    </location>
</feature>
<reference evidence="4 5" key="1">
    <citation type="submission" date="2017-06" db="EMBL/GenBank/DDBJ databases">
        <authorList>
            <person name="Kim H.J."/>
            <person name="Triplett B.A."/>
        </authorList>
    </citation>
    <scope>NUCLEOTIDE SEQUENCE [LARGE SCALE GENOMIC DNA]</scope>
    <source>
        <strain evidence="4 5">DSM 14713</strain>
    </source>
</reference>
<keyword evidence="5" id="KW-1185">Reference proteome</keyword>
<dbReference type="Proteomes" id="UP000217289">
    <property type="component" value="Chromosome"/>
</dbReference>
<feature type="region of interest" description="Disordered" evidence="1">
    <location>
        <begin position="19"/>
        <end position="44"/>
    </location>
</feature>
<evidence type="ECO:0000256" key="2">
    <source>
        <dbReference type="SAM" id="Phobius"/>
    </source>
</evidence>
<dbReference type="Pfam" id="PF19762">
    <property type="entry name" value="DUF6249"/>
    <property type="match status" value="1"/>
</dbReference>
<keyword evidence="2" id="KW-1133">Transmembrane helix</keyword>
<dbReference type="InterPro" id="IPR046216">
    <property type="entry name" value="DUF6249"/>
</dbReference>
<evidence type="ECO:0000313" key="4">
    <source>
        <dbReference type="EMBL" id="ATB30531.1"/>
    </source>
</evidence>